<dbReference type="Proteomes" id="UP000477543">
    <property type="component" value="Unassembled WGS sequence"/>
</dbReference>
<evidence type="ECO:0000256" key="1">
    <source>
        <dbReference type="SAM" id="MobiDB-lite"/>
    </source>
</evidence>
<protein>
    <recommendedName>
        <fullName evidence="4">Efflux RND transporter periplasmic adaptor subunit</fullName>
    </recommendedName>
</protein>
<proteinExistence type="predicted"/>
<feature type="region of interest" description="Disordered" evidence="1">
    <location>
        <begin position="114"/>
        <end position="136"/>
    </location>
</feature>
<dbReference type="AlphaFoldDB" id="A0A6L9GDE4"/>
<gene>
    <name evidence="2" type="ORF">GT020_15080</name>
</gene>
<reference evidence="2 3" key="1">
    <citation type="submission" date="2020-01" db="EMBL/GenBank/DDBJ databases">
        <title>Glutamicibacter soli M275.</title>
        <authorList>
            <person name="Meng X."/>
        </authorList>
    </citation>
    <scope>NUCLEOTIDE SEQUENCE [LARGE SCALE GENOMIC DNA]</scope>
    <source>
        <strain evidence="2 3">M275</strain>
    </source>
</reference>
<dbReference type="GO" id="GO:0015562">
    <property type="term" value="F:efflux transmembrane transporter activity"/>
    <property type="evidence" value="ECO:0007669"/>
    <property type="project" value="TreeGrafter"/>
</dbReference>
<feature type="compositionally biased region" description="Polar residues" evidence="1">
    <location>
        <begin position="118"/>
        <end position="127"/>
    </location>
</feature>
<sequence length="179" mass="19023">MSQRRVFRRFVLPISWLLTGSVIAVSLVSFAFTGSNSANDDQLDPTGEVPAETVTVGEATVENTLAITGTIKLDEAQTLNAPVDGVVNWAFVKPGDNVSKGARIFQIRAEIQPEATDTARSADNGSKSADEQHQTPAKAVVTYHDVRATATGKVGKLAIALEDEVTKGTALGKLQPENF</sequence>
<evidence type="ECO:0008006" key="4">
    <source>
        <dbReference type="Google" id="ProtNLM"/>
    </source>
</evidence>
<dbReference type="EMBL" id="WYDN01000016">
    <property type="protein sequence ID" value="NAZ17376.1"/>
    <property type="molecule type" value="Genomic_DNA"/>
</dbReference>
<name>A0A6L9GDE4_9MICC</name>
<dbReference type="PANTHER" id="PTHR30469:SF38">
    <property type="entry name" value="HLYD FAMILY SECRETION PROTEIN"/>
    <property type="match status" value="1"/>
</dbReference>
<comment type="caution">
    <text evidence="2">The sequence shown here is derived from an EMBL/GenBank/DDBJ whole genome shotgun (WGS) entry which is preliminary data.</text>
</comment>
<evidence type="ECO:0000313" key="3">
    <source>
        <dbReference type="Proteomes" id="UP000477543"/>
    </source>
</evidence>
<organism evidence="2 3">
    <name type="scientific">Glutamicibacter soli</name>
    <dbReference type="NCBI Taxonomy" id="453836"/>
    <lineage>
        <taxon>Bacteria</taxon>
        <taxon>Bacillati</taxon>
        <taxon>Actinomycetota</taxon>
        <taxon>Actinomycetes</taxon>
        <taxon>Micrococcales</taxon>
        <taxon>Micrococcaceae</taxon>
        <taxon>Glutamicibacter</taxon>
    </lineage>
</organism>
<dbReference type="SUPFAM" id="SSF111369">
    <property type="entry name" value="HlyD-like secretion proteins"/>
    <property type="match status" value="1"/>
</dbReference>
<dbReference type="RefSeq" id="WP_161449842.1">
    <property type="nucleotide sequence ID" value="NZ_WYDN01000016.1"/>
</dbReference>
<evidence type="ECO:0000313" key="2">
    <source>
        <dbReference type="EMBL" id="NAZ17376.1"/>
    </source>
</evidence>
<dbReference type="GO" id="GO:1990281">
    <property type="term" value="C:efflux pump complex"/>
    <property type="evidence" value="ECO:0007669"/>
    <property type="project" value="TreeGrafter"/>
</dbReference>
<accession>A0A6L9GDE4</accession>
<dbReference type="PANTHER" id="PTHR30469">
    <property type="entry name" value="MULTIDRUG RESISTANCE PROTEIN MDTA"/>
    <property type="match status" value="1"/>
</dbReference>
<dbReference type="Gene3D" id="2.40.50.100">
    <property type="match status" value="1"/>
</dbReference>